<evidence type="ECO:0000313" key="1">
    <source>
        <dbReference type="EMBL" id="OAD21302.1"/>
    </source>
</evidence>
<feature type="non-terminal residue" evidence="1">
    <location>
        <position position="1"/>
    </location>
</feature>
<name>A0A176RZR0_9GAMM</name>
<organism evidence="1 2">
    <name type="scientific">Candidatus Thiomargarita nelsonii</name>
    <dbReference type="NCBI Taxonomy" id="1003181"/>
    <lineage>
        <taxon>Bacteria</taxon>
        <taxon>Pseudomonadati</taxon>
        <taxon>Pseudomonadota</taxon>
        <taxon>Gammaproteobacteria</taxon>
        <taxon>Thiotrichales</taxon>
        <taxon>Thiotrichaceae</taxon>
        <taxon>Thiomargarita</taxon>
    </lineage>
</organism>
<accession>A0A176RZR0</accession>
<proteinExistence type="predicted"/>
<sequence>ILNQKAVLDVLYGDDNYEKAWGFRLLVIDGSKIHLPNTPEIIQEFGTIRFET</sequence>
<protein>
    <submittedName>
        <fullName evidence="1">Uncharacterized protein</fullName>
    </submittedName>
</protein>
<reference evidence="1 2" key="1">
    <citation type="submission" date="2016-05" db="EMBL/GenBank/DDBJ databases">
        <title>Single-cell genome of chain-forming Candidatus Thiomargarita nelsonii and comparison to other large sulfur-oxidizing bacteria.</title>
        <authorList>
            <person name="Winkel M."/>
            <person name="Salman V."/>
            <person name="Woyke T."/>
            <person name="Schulz-Vogt H."/>
            <person name="Richter M."/>
            <person name="Flood B."/>
            <person name="Bailey J."/>
            <person name="Amann R."/>
            <person name="Mussmann M."/>
        </authorList>
    </citation>
    <scope>NUCLEOTIDE SEQUENCE [LARGE SCALE GENOMIC DNA]</scope>
    <source>
        <strain evidence="1 2">THI036</strain>
    </source>
</reference>
<dbReference type="AlphaFoldDB" id="A0A176RZR0"/>
<gene>
    <name evidence="1" type="ORF">THIOM_002933</name>
</gene>
<keyword evidence="2" id="KW-1185">Reference proteome</keyword>
<evidence type="ECO:0000313" key="2">
    <source>
        <dbReference type="Proteomes" id="UP000076962"/>
    </source>
</evidence>
<dbReference type="EMBL" id="LUTY01001730">
    <property type="protein sequence ID" value="OAD21302.1"/>
    <property type="molecule type" value="Genomic_DNA"/>
</dbReference>
<comment type="caution">
    <text evidence="1">The sequence shown here is derived from an EMBL/GenBank/DDBJ whole genome shotgun (WGS) entry which is preliminary data.</text>
</comment>
<dbReference type="Proteomes" id="UP000076962">
    <property type="component" value="Unassembled WGS sequence"/>
</dbReference>